<comment type="pathway">
    <text evidence="4">Pyrimidine metabolism; UMP biosynthesis via de novo pathway; orotate from (S)-dihydroorotate (quinone route): step 1/1.</text>
</comment>
<dbReference type="InterPro" id="IPR005720">
    <property type="entry name" value="Dihydroorotate_DH_cat"/>
</dbReference>
<keyword evidence="11 17" id="KW-0560">Oxidoreductase</keyword>
<evidence type="ECO:0000256" key="9">
    <source>
        <dbReference type="ARBA" id="ARBA00022643"/>
    </source>
</evidence>
<dbReference type="PANTHER" id="PTHR48109:SF4">
    <property type="entry name" value="DIHYDROOROTATE DEHYDROGENASE (QUINONE), MITOCHONDRIAL"/>
    <property type="match status" value="1"/>
</dbReference>
<keyword evidence="18" id="KW-1185">Reference proteome</keyword>
<dbReference type="GO" id="GO:0005737">
    <property type="term" value="C:cytoplasm"/>
    <property type="evidence" value="ECO:0007669"/>
    <property type="project" value="InterPro"/>
</dbReference>
<dbReference type="AlphaFoldDB" id="A0A7S9LQQ9"/>
<evidence type="ECO:0000256" key="1">
    <source>
        <dbReference type="ARBA" id="ARBA00001917"/>
    </source>
</evidence>
<keyword evidence="9" id="KW-0288">FMN</keyword>
<dbReference type="EC" id="1.3.5.2" evidence="6 14"/>
<dbReference type="EMBL" id="CP064942">
    <property type="protein sequence ID" value="QPH52995.1"/>
    <property type="molecule type" value="Genomic_DNA"/>
</dbReference>
<evidence type="ECO:0000259" key="16">
    <source>
        <dbReference type="Pfam" id="PF01180"/>
    </source>
</evidence>
<feature type="domain" description="Dihydroorotate dehydrogenase catalytic" evidence="16">
    <location>
        <begin position="84"/>
        <end position="372"/>
    </location>
</feature>
<evidence type="ECO:0000256" key="3">
    <source>
        <dbReference type="ARBA" id="ARBA00004370"/>
    </source>
</evidence>
<comment type="cofactor">
    <cofactor evidence="1">
        <name>FMN</name>
        <dbReference type="ChEBI" id="CHEBI:58210"/>
    </cofactor>
</comment>
<evidence type="ECO:0000256" key="8">
    <source>
        <dbReference type="ARBA" id="ARBA00022630"/>
    </source>
</evidence>
<dbReference type="KEGG" id="poz:I0K15_14435"/>
<dbReference type="PANTHER" id="PTHR48109">
    <property type="entry name" value="DIHYDROOROTATE DEHYDROGENASE (QUINONE), MITOCHONDRIAL-RELATED"/>
    <property type="match status" value="1"/>
</dbReference>
<evidence type="ECO:0000256" key="15">
    <source>
        <dbReference type="SAM" id="MobiDB-lite"/>
    </source>
</evidence>
<dbReference type="GO" id="GO:0006207">
    <property type="term" value="P:'de novo' pyrimidine nucleobase biosynthetic process"/>
    <property type="evidence" value="ECO:0007669"/>
    <property type="project" value="UniProtKB-UniRule"/>
</dbReference>
<dbReference type="UniPathway" id="UPA00070">
    <property type="reaction ID" value="UER00946"/>
</dbReference>
<dbReference type="InterPro" id="IPR050074">
    <property type="entry name" value="DHO_dehydrogenase"/>
</dbReference>
<dbReference type="SUPFAM" id="SSF51395">
    <property type="entry name" value="FMN-linked oxidoreductases"/>
    <property type="match status" value="1"/>
</dbReference>
<evidence type="ECO:0000256" key="12">
    <source>
        <dbReference type="ARBA" id="ARBA00023136"/>
    </source>
</evidence>
<comment type="similarity">
    <text evidence="5">Belongs to the dihydroorotate dehydrogenase family. Type 2 subfamily.</text>
</comment>
<dbReference type="Proteomes" id="UP000594800">
    <property type="component" value="Chromosome"/>
</dbReference>
<dbReference type="NCBIfam" id="NF003652">
    <property type="entry name" value="PRK05286.2-5"/>
    <property type="match status" value="1"/>
</dbReference>
<evidence type="ECO:0000256" key="10">
    <source>
        <dbReference type="ARBA" id="ARBA00022975"/>
    </source>
</evidence>
<evidence type="ECO:0000256" key="6">
    <source>
        <dbReference type="ARBA" id="ARBA00012791"/>
    </source>
</evidence>
<accession>A0A7S9LQQ9</accession>
<dbReference type="NCBIfam" id="NF003645">
    <property type="entry name" value="PRK05286.1-2"/>
    <property type="match status" value="1"/>
</dbReference>
<dbReference type="CDD" id="cd04738">
    <property type="entry name" value="DHOD_2_like"/>
    <property type="match status" value="1"/>
</dbReference>
<comment type="catalytic activity">
    <reaction evidence="13">
        <text>(S)-dihydroorotate + a quinone = orotate + a quinol</text>
        <dbReference type="Rhea" id="RHEA:30187"/>
        <dbReference type="ChEBI" id="CHEBI:24646"/>
        <dbReference type="ChEBI" id="CHEBI:30839"/>
        <dbReference type="ChEBI" id="CHEBI:30864"/>
        <dbReference type="ChEBI" id="CHEBI:132124"/>
        <dbReference type="EC" id="1.3.5.2"/>
    </reaction>
</comment>
<dbReference type="InterPro" id="IPR001295">
    <property type="entry name" value="Dihydroorotate_DH_CS"/>
</dbReference>
<evidence type="ECO:0000313" key="18">
    <source>
        <dbReference type="Proteomes" id="UP000594800"/>
    </source>
</evidence>
<dbReference type="GO" id="GO:0044205">
    <property type="term" value="P:'de novo' UMP biosynthetic process"/>
    <property type="evidence" value="ECO:0007669"/>
    <property type="project" value="UniProtKB-UniPathway"/>
</dbReference>
<evidence type="ECO:0000256" key="5">
    <source>
        <dbReference type="ARBA" id="ARBA00005359"/>
    </source>
</evidence>
<dbReference type="PROSITE" id="PS00912">
    <property type="entry name" value="DHODEHASE_2"/>
    <property type="match status" value="1"/>
</dbReference>
<dbReference type="Gene3D" id="3.20.20.70">
    <property type="entry name" value="Aldolase class I"/>
    <property type="match status" value="1"/>
</dbReference>
<evidence type="ECO:0000313" key="17">
    <source>
        <dbReference type="EMBL" id="QPH52995.1"/>
    </source>
</evidence>
<reference evidence="17 18" key="1">
    <citation type="submission" date="2020-11" db="EMBL/GenBank/DDBJ databases">
        <title>Description of Pontivivens ytuae sp. nov. isolated from deep sea sediment of Mariana Trench.</title>
        <authorList>
            <person name="Wang Z."/>
            <person name="Sun Q.-L."/>
            <person name="Xu X.-D."/>
            <person name="Tang Y.-Z."/>
            <person name="Zhang J."/>
        </authorList>
    </citation>
    <scope>NUCLEOTIDE SEQUENCE [LARGE SCALE GENOMIC DNA]</scope>
    <source>
        <strain evidence="17 18">MT2928</strain>
    </source>
</reference>
<dbReference type="GO" id="GO:0016020">
    <property type="term" value="C:membrane"/>
    <property type="evidence" value="ECO:0007669"/>
    <property type="project" value="UniProtKB-SubCell"/>
</dbReference>
<dbReference type="InterPro" id="IPR005719">
    <property type="entry name" value="Dihydroorotate_DH_2"/>
</dbReference>
<name>A0A7S9LQQ9_9RHOB</name>
<evidence type="ECO:0000256" key="11">
    <source>
        <dbReference type="ARBA" id="ARBA00023002"/>
    </source>
</evidence>
<keyword evidence="10" id="KW-0665">Pyrimidine biosynthesis</keyword>
<evidence type="ECO:0000256" key="4">
    <source>
        <dbReference type="ARBA" id="ARBA00005161"/>
    </source>
</evidence>
<dbReference type="NCBIfam" id="TIGR01036">
    <property type="entry name" value="pyrD_sub2"/>
    <property type="match status" value="1"/>
</dbReference>
<keyword evidence="12" id="KW-0472">Membrane</keyword>
<dbReference type="GO" id="GO:0106430">
    <property type="term" value="F:dihydroorotate dehydrogenase (quinone) activity"/>
    <property type="evidence" value="ECO:0007669"/>
    <property type="project" value="UniProtKB-EC"/>
</dbReference>
<feature type="region of interest" description="Disordered" evidence="15">
    <location>
        <begin position="1"/>
        <end position="32"/>
    </location>
</feature>
<gene>
    <name evidence="17" type="ORF">I0K15_14435</name>
</gene>
<evidence type="ECO:0000256" key="14">
    <source>
        <dbReference type="NCBIfam" id="TIGR01036"/>
    </source>
</evidence>
<evidence type="ECO:0000256" key="13">
    <source>
        <dbReference type="ARBA" id="ARBA00048639"/>
    </source>
</evidence>
<comment type="subcellular location">
    <subcellularLocation>
        <location evidence="3">Membrane</location>
    </subcellularLocation>
</comment>
<dbReference type="PROSITE" id="PS00911">
    <property type="entry name" value="DHODEHASE_1"/>
    <property type="match status" value="1"/>
</dbReference>
<evidence type="ECO:0000256" key="2">
    <source>
        <dbReference type="ARBA" id="ARBA00003125"/>
    </source>
</evidence>
<organism evidence="17 18">
    <name type="scientific">Pontivivens ytuae</name>
    <dbReference type="NCBI Taxonomy" id="2789856"/>
    <lineage>
        <taxon>Bacteria</taxon>
        <taxon>Pseudomonadati</taxon>
        <taxon>Pseudomonadota</taxon>
        <taxon>Alphaproteobacteria</taxon>
        <taxon>Rhodobacterales</taxon>
        <taxon>Paracoccaceae</taxon>
        <taxon>Pontivivens</taxon>
    </lineage>
</organism>
<keyword evidence="8" id="KW-0285">Flavoprotein</keyword>
<protein>
    <recommendedName>
        <fullName evidence="7 14">Dihydroorotate dehydrogenase (quinone)</fullName>
        <ecNumber evidence="6 14">1.3.5.2</ecNumber>
    </recommendedName>
</protein>
<evidence type="ECO:0000256" key="7">
    <source>
        <dbReference type="ARBA" id="ARBA00018366"/>
    </source>
</evidence>
<comment type="function">
    <text evidence="2">Catalyzes the conversion of dihydroorotate to orotate with quinone as electron acceptor.</text>
</comment>
<proteinExistence type="inferred from homology"/>
<sequence length="388" mass="40345">MGVQPRRRQFSAPLQTLAPRRSRLAPGSAPRPRWPCLPGGHHVIERLGLRALHAFEPERAHGLALAALRAGLAPKPGPITSPRLATSVAGIDLPNPLGLAAGFDKNAVAINPLLRTGLGFVEVGAATPRPQPGNPKPRLFRLTGDRAVINRFGFNNEGVEAIAARLAARREQGVLGLNLGANKDSADRAADFADVLQKSGELVDFVTVNVSSPNTEKLRDLQGAEALSRLLSGVMEARDGLAKPPKVFLKIAPDLDTSELAELCSVAEAAGIDAIVATNTTLGREGLTDPQANEAGGLSGAPLFEGSTAVLREVRGLTGGRIPLIGVGGIGSGAQAYAKVRAGASAVQLYSALVYEGLGLVPRILTELETLLERDGFATVTDAVGVDA</sequence>
<dbReference type="InterPro" id="IPR013785">
    <property type="entry name" value="Aldolase_TIM"/>
</dbReference>
<dbReference type="Pfam" id="PF01180">
    <property type="entry name" value="DHO_dh"/>
    <property type="match status" value="1"/>
</dbReference>